<dbReference type="OrthoDB" id="5373122at2"/>
<feature type="compositionally biased region" description="Basic and acidic residues" evidence="1">
    <location>
        <begin position="228"/>
        <end position="245"/>
    </location>
</feature>
<feature type="transmembrane region" description="Helical" evidence="2">
    <location>
        <begin position="125"/>
        <end position="142"/>
    </location>
</feature>
<feature type="region of interest" description="Disordered" evidence="1">
    <location>
        <begin position="182"/>
        <end position="298"/>
    </location>
</feature>
<dbReference type="Proteomes" id="UP000199227">
    <property type="component" value="Unassembled WGS sequence"/>
</dbReference>
<name>A0A1I5LWR6_9BACT</name>
<accession>A0A1I5LWR6</accession>
<sequence>MNLPVIDIPVHLPFDVPLLIHPIFVHFAMAIPVIVLLIELVNIKAKKPAVSITSLFLLTLLMVVYLGAFFTGKADGSEAFSLLGSEAKEELKEHKLLGTYMVYATSVLFLFKILAMLVKQNWSRNLFLVLLVLFIATAFKQGKDGGELVYEYGVNVKAVNELQDRVDDMQYDIDDLKAELKKAKESSSVQSADATQSESTKVEESATEDKTEHETTAPENSTDATPAVKEDATAAGESKEAEPVAHEAVPATTETAPTMEHHAPAPTEHHTPAPAGHDHAPAHESAPENTTPVHIPTH</sequence>
<dbReference type="RefSeq" id="WP_092910776.1">
    <property type="nucleotide sequence ID" value="NZ_FOXB01000004.1"/>
</dbReference>
<keyword evidence="2" id="KW-1133">Transmembrane helix</keyword>
<dbReference type="AlphaFoldDB" id="A0A1I5LWR6"/>
<feature type="compositionally biased region" description="Basic and acidic residues" evidence="1">
    <location>
        <begin position="259"/>
        <end position="286"/>
    </location>
</feature>
<dbReference type="InterPro" id="IPR019251">
    <property type="entry name" value="DUF2231_TM"/>
</dbReference>
<evidence type="ECO:0000259" key="3">
    <source>
        <dbReference type="Pfam" id="PF09990"/>
    </source>
</evidence>
<gene>
    <name evidence="4" type="ORF">SAMN05216234_10453</name>
</gene>
<keyword evidence="5" id="KW-1185">Reference proteome</keyword>
<evidence type="ECO:0000256" key="1">
    <source>
        <dbReference type="SAM" id="MobiDB-lite"/>
    </source>
</evidence>
<feature type="compositionally biased region" description="Low complexity" evidence="1">
    <location>
        <begin position="246"/>
        <end position="258"/>
    </location>
</feature>
<evidence type="ECO:0000313" key="4">
    <source>
        <dbReference type="EMBL" id="SFP01680.1"/>
    </source>
</evidence>
<reference evidence="4 5" key="1">
    <citation type="submission" date="2016-10" db="EMBL/GenBank/DDBJ databases">
        <authorList>
            <person name="de Groot N.N."/>
        </authorList>
    </citation>
    <scope>NUCLEOTIDE SEQUENCE [LARGE SCALE GENOMIC DNA]</scope>
    <source>
        <strain evidence="4 5">EP1-55-1</strain>
    </source>
</reference>
<proteinExistence type="predicted"/>
<protein>
    <submittedName>
        <fullName evidence="4">Uncharacterized membrane protein</fullName>
    </submittedName>
</protein>
<feature type="transmembrane region" description="Helical" evidence="2">
    <location>
        <begin position="100"/>
        <end position="118"/>
    </location>
</feature>
<keyword evidence="2" id="KW-0812">Transmembrane</keyword>
<feature type="domain" description="DUF2231" evidence="3">
    <location>
        <begin position="20"/>
        <end position="157"/>
    </location>
</feature>
<dbReference type="EMBL" id="FOXB01000004">
    <property type="protein sequence ID" value="SFP01680.1"/>
    <property type="molecule type" value="Genomic_DNA"/>
</dbReference>
<evidence type="ECO:0000313" key="5">
    <source>
        <dbReference type="Proteomes" id="UP000199227"/>
    </source>
</evidence>
<keyword evidence="2" id="KW-0472">Membrane</keyword>
<feature type="compositionally biased region" description="Polar residues" evidence="1">
    <location>
        <begin position="188"/>
        <end position="199"/>
    </location>
</feature>
<organism evidence="4 5">
    <name type="scientific">Hydrogenimonas thermophila</name>
    <dbReference type="NCBI Taxonomy" id="223786"/>
    <lineage>
        <taxon>Bacteria</taxon>
        <taxon>Pseudomonadati</taxon>
        <taxon>Campylobacterota</taxon>
        <taxon>Epsilonproteobacteria</taxon>
        <taxon>Campylobacterales</taxon>
        <taxon>Hydrogenimonadaceae</taxon>
        <taxon>Hydrogenimonas</taxon>
    </lineage>
</organism>
<evidence type="ECO:0000256" key="2">
    <source>
        <dbReference type="SAM" id="Phobius"/>
    </source>
</evidence>
<feature type="compositionally biased region" description="Basic and acidic residues" evidence="1">
    <location>
        <begin position="200"/>
        <end position="216"/>
    </location>
</feature>
<feature type="transmembrane region" description="Helical" evidence="2">
    <location>
        <begin position="20"/>
        <end position="38"/>
    </location>
</feature>
<dbReference type="Pfam" id="PF09990">
    <property type="entry name" value="DUF2231"/>
    <property type="match status" value="1"/>
</dbReference>
<feature type="transmembrane region" description="Helical" evidence="2">
    <location>
        <begin position="50"/>
        <end position="70"/>
    </location>
</feature>
<dbReference type="STRING" id="223786.SAMN05216234_10453"/>